<dbReference type="Proteomes" id="UP000799640">
    <property type="component" value="Unassembled WGS sequence"/>
</dbReference>
<feature type="region of interest" description="Disordered" evidence="1">
    <location>
        <begin position="621"/>
        <end position="646"/>
    </location>
</feature>
<feature type="compositionally biased region" description="Polar residues" evidence="1">
    <location>
        <begin position="23"/>
        <end position="34"/>
    </location>
</feature>
<feature type="region of interest" description="Disordered" evidence="1">
    <location>
        <begin position="12"/>
        <end position="34"/>
    </location>
</feature>
<protein>
    <submittedName>
        <fullName evidence="2">Uncharacterized protein</fullName>
    </submittedName>
</protein>
<feature type="compositionally biased region" description="Acidic residues" evidence="1">
    <location>
        <begin position="377"/>
        <end position="394"/>
    </location>
</feature>
<feature type="region of interest" description="Disordered" evidence="1">
    <location>
        <begin position="768"/>
        <end position="797"/>
    </location>
</feature>
<dbReference type="AlphaFoldDB" id="A0A6G1I025"/>
<feature type="region of interest" description="Disordered" evidence="1">
    <location>
        <begin position="312"/>
        <end position="455"/>
    </location>
</feature>
<feature type="compositionally biased region" description="Acidic residues" evidence="1">
    <location>
        <begin position="496"/>
        <end position="507"/>
    </location>
</feature>
<accession>A0A6G1I025</accession>
<evidence type="ECO:0000256" key="1">
    <source>
        <dbReference type="SAM" id="MobiDB-lite"/>
    </source>
</evidence>
<evidence type="ECO:0000313" key="2">
    <source>
        <dbReference type="EMBL" id="KAF2401663.1"/>
    </source>
</evidence>
<feature type="compositionally biased region" description="Basic and acidic residues" evidence="1">
    <location>
        <begin position="566"/>
        <end position="577"/>
    </location>
</feature>
<dbReference type="EMBL" id="ML996692">
    <property type="protein sequence ID" value="KAF2401663.1"/>
    <property type="molecule type" value="Genomic_DNA"/>
</dbReference>
<name>A0A6G1I025_9PEZI</name>
<feature type="compositionally biased region" description="Acidic residues" evidence="1">
    <location>
        <begin position="533"/>
        <end position="552"/>
    </location>
</feature>
<proteinExistence type="predicted"/>
<feature type="compositionally biased region" description="Acidic residues" evidence="1">
    <location>
        <begin position="768"/>
        <end position="779"/>
    </location>
</feature>
<reference evidence="2" key="1">
    <citation type="journal article" date="2020" name="Stud. Mycol.">
        <title>101 Dothideomycetes genomes: a test case for predicting lifestyles and emergence of pathogens.</title>
        <authorList>
            <person name="Haridas S."/>
            <person name="Albert R."/>
            <person name="Binder M."/>
            <person name="Bloem J."/>
            <person name="Labutti K."/>
            <person name="Salamov A."/>
            <person name="Andreopoulos B."/>
            <person name="Baker S."/>
            <person name="Barry K."/>
            <person name="Bills G."/>
            <person name="Bluhm B."/>
            <person name="Cannon C."/>
            <person name="Castanera R."/>
            <person name="Culley D."/>
            <person name="Daum C."/>
            <person name="Ezra D."/>
            <person name="Gonzalez J."/>
            <person name="Henrissat B."/>
            <person name="Kuo A."/>
            <person name="Liang C."/>
            <person name="Lipzen A."/>
            <person name="Lutzoni F."/>
            <person name="Magnuson J."/>
            <person name="Mondo S."/>
            <person name="Nolan M."/>
            <person name="Ohm R."/>
            <person name="Pangilinan J."/>
            <person name="Park H.-J."/>
            <person name="Ramirez L."/>
            <person name="Alfaro M."/>
            <person name="Sun H."/>
            <person name="Tritt A."/>
            <person name="Yoshinaga Y."/>
            <person name="Zwiers L.-H."/>
            <person name="Turgeon B."/>
            <person name="Goodwin S."/>
            <person name="Spatafora J."/>
            <person name="Crous P."/>
            <person name="Grigoriev I."/>
        </authorList>
    </citation>
    <scope>NUCLEOTIDE SEQUENCE</scope>
    <source>
        <strain evidence="2">CBS 262.69</strain>
    </source>
</reference>
<evidence type="ECO:0000313" key="3">
    <source>
        <dbReference type="Proteomes" id="UP000799640"/>
    </source>
</evidence>
<feature type="compositionally biased region" description="Basic and acidic residues" evidence="1">
    <location>
        <begin position="584"/>
        <end position="596"/>
    </location>
</feature>
<feature type="region of interest" description="Disordered" evidence="1">
    <location>
        <begin position="64"/>
        <end position="99"/>
    </location>
</feature>
<feature type="non-terminal residue" evidence="2">
    <location>
        <position position="1"/>
    </location>
</feature>
<feature type="compositionally biased region" description="Basic and acidic residues" evidence="1">
    <location>
        <begin position="432"/>
        <end position="441"/>
    </location>
</feature>
<organism evidence="2 3">
    <name type="scientific">Trichodelitschia bisporula</name>
    <dbReference type="NCBI Taxonomy" id="703511"/>
    <lineage>
        <taxon>Eukaryota</taxon>
        <taxon>Fungi</taxon>
        <taxon>Dikarya</taxon>
        <taxon>Ascomycota</taxon>
        <taxon>Pezizomycotina</taxon>
        <taxon>Dothideomycetes</taxon>
        <taxon>Dothideomycetes incertae sedis</taxon>
        <taxon>Phaeotrichales</taxon>
        <taxon>Phaeotrichaceae</taxon>
        <taxon>Trichodelitschia</taxon>
    </lineage>
</organism>
<sequence length="797" mass="90139">TCLYFIFPAATSQPSPPQHISPRHSQIPSSSPTQLHNLTKAHHKLPLAPSQSPTPFPFKTPLPSSSPISFAKTPHPISSPTSFTKTPHPPSSPTSSTITSTIDTMHSYVWLVTMSEARQEWMREFYSNIDLWLMRSIPDHLLAMKLPDERPRVLREKAPPNEELLPGDFEALGLYHECVHEHSNECPYLCSEICSADCPDVCWPGYAEHLKAIVFDLPERLEEFPEELQDLVFRYWSDDDWSDYEYPNKFITDSDGEYGTYRLDMLDLEPWRRLIPTRPWSIEEDEWWRLEPTEHKPRVDHVAEYAKEFDPWGRPVKDLPADQNPEGSEEAEWDGEEAEWDGEKVPADAEEAPVDAQEAHVDAQTPEDAQEAPLNTEEAELDAEEADLDTEEDHSDSQPMSDDLAGIYDEWGLPMETLPDNIDPGSSQKSFSDPEPHHEEYGPNGNYFEFGFDDDQDFIASGDTDCIVDTDAEGSNIATDEDFRPLGARGQYESGWVEESEVEDDVAEGSSKDQVLESFKGRMITWPESKGLDEDEDGGYDADTEGEEDDAPEASVPCGQSINGKTEPKGQSTKDEPEPSAQNHNDESEPQEKVVDLARAKEFRKFLAELIDEEERTKCIASDTDVDNTPGECTTSEAEIMPEGHGEDIVQPRYFVSNNVEGLLEAEQDLWEYGDDGYDGCDGYFEEEYDDEDDQWEAPEPAPVLPYDGDFYGLKWRDLDWEGETPEDVGYYGWWTDDFEPDLDSRDPEIVVMARFLVWMDGFGPEDGIGEAYEEDPECNVEPFPEDGGMYDPGAVG</sequence>
<feature type="compositionally biased region" description="Acidic residues" evidence="1">
    <location>
        <begin position="327"/>
        <end position="340"/>
    </location>
</feature>
<gene>
    <name evidence="2" type="ORF">EJ06DRAFT_354158</name>
</gene>
<feature type="region of interest" description="Disordered" evidence="1">
    <location>
        <begin position="477"/>
        <end position="596"/>
    </location>
</feature>
<keyword evidence="3" id="KW-1185">Reference proteome</keyword>